<keyword evidence="5 9" id="KW-0441">Lipid A biosynthesis</keyword>
<evidence type="ECO:0000313" key="11">
    <source>
        <dbReference type="EMBL" id="GLR14285.1"/>
    </source>
</evidence>
<evidence type="ECO:0000256" key="4">
    <source>
        <dbReference type="ARBA" id="ARBA00022516"/>
    </source>
</evidence>
<evidence type="ECO:0000256" key="1">
    <source>
        <dbReference type="ARBA" id="ARBA00004496"/>
    </source>
</evidence>
<comment type="function">
    <text evidence="8 9">Involved in unsaturated fatty acids biosynthesis. Catalyzes the dehydration of short chain beta-hydroxyacyl-ACPs and long chain saturated and unsaturated beta-hydroxyacyl-ACPs.</text>
</comment>
<keyword evidence="4 9" id="KW-0444">Lipid biosynthesis</keyword>
<dbReference type="SUPFAM" id="SSF54637">
    <property type="entry name" value="Thioesterase/thiol ester dehydrase-isomerase"/>
    <property type="match status" value="1"/>
</dbReference>
<comment type="subcellular location">
    <subcellularLocation>
        <location evidence="1 9">Cytoplasm</location>
    </subcellularLocation>
</comment>
<evidence type="ECO:0000256" key="6">
    <source>
        <dbReference type="ARBA" id="ARBA00023098"/>
    </source>
</evidence>
<dbReference type="CDD" id="cd01288">
    <property type="entry name" value="FabZ"/>
    <property type="match status" value="1"/>
</dbReference>
<dbReference type="EC" id="4.2.1.59" evidence="9"/>
<comment type="similarity">
    <text evidence="2 9">Belongs to the thioester dehydratase family. FabZ subfamily.</text>
</comment>
<dbReference type="InterPro" id="IPR010084">
    <property type="entry name" value="FabZ"/>
</dbReference>
<dbReference type="HAMAP" id="MF_00406">
    <property type="entry name" value="FabZ"/>
    <property type="match status" value="1"/>
</dbReference>
<evidence type="ECO:0000256" key="2">
    <source>
        <dbReference type="ARBA" id="ARBA00009174"/>
    </source>
</evidence>
<proteinExistence type="inferred from homology"/>
<keyword evidence="3 9" id="KW-0963">Cytoplasm</keyword>
<evidence type="ECO:0000256" key="10">
    <source>
        <dbReference type="SAM" id="MobiDB-lite"/>
    </source>
</evidence>
<protein>
    <recommendedName>
        <fullName evidence="9">3-hydroxyacyl-[acyl-carrier-protein] dehydratase FabZ</fullName>
        <ecNumber evidence="9">4.2.1.59</ecNumber>
    </recommendedName>
    <alternativeName>
        <fullName evidence="9">(3R)-hydroxymyristoyl-[acyl-carrier-protein] dehydratase</fullName>
        <shortName evidence="9">(3R)-hydroxymyristoyl-ACP dehydrase</shortName>
    </alternativeName>
    <alternativeName>
        <fullName evidence="9">Beta-hydroxyacyl-ACP dehydratase</fullName>
    </alternativeName>
</protein>
<comment type="catalytic activity">
    <reaction evidence="9">
        <text>a (3R)-hydroxyacyl-[ACP] = a (2E)-enoyl-[ACP] + H2O</text>
        <dbReference type="Rhea" id="RHEA:13097"/>
        <dbReference type="Rhea" id="RHEA-COMP:9925"/>
        <dbReference type="Rhea" id="RHEA-COMP:9945"/>
        <dbReference type="ChEBI" id="CHEBI:15377"/>
        <dbReference type="ChEBI" id="CHEBI:78784"/>
        <dbReference type="ChEBI" id="CHEBI:78827"/>
        <dbReference type="EC" id="4.2.1.59"/>
    </reaction>
</comment>
<gene>
    <name evidence="9 11" type="primary">fabZ</name>
    <name evidence="11" type="ORF">GCM10007907_30750</name>
</gene>
<dbReference type="NCBIfam" id="TIGR01750">
    <property type="entry name" value="fabZ"/>
    <property type="match status" value="1"/>
</dbReference>
<evidence type="ECO:0000256" key="9">
    <source>
        <dbReference type="HAMAP-Rule" id="MF_00406"/>
    </source>
</evidence>
<feature type="active site" evidence="9">
    <location>
        <position position="74"/>
    </location>
</feature>
<sequence length="181" mass="19798">MTQAQIEAGAETRTDTGTATGAETIESMDIQGILDHLPHRFPFLLIDRVTELVPGERIVALKNVSYNEPFFVGHFPKYPVMPGVLIVEAMAQAAGVLSFRTTGDKPKDGYLYMFAGIDNVRFKSQVMPGDQMLIEVKIERRMRNIWKYKAVARVAGNMVAEADLLCAQVATKPAATAPAAA</sequence>
<evidence type="ECO:0000256" key="5">
    <source>
        <dbReference type="ARBA" id="ARBA00022556"/>
    </source>
</evidence>
<dbReference type="EMBL" id="BSOG01000004">
    <property type="protein sequence ID" value="GLR14285.1"/>
    <property type="molecule type" value="Genomic_DNA"/>
</dbReference>
<dbReference type="Proteomes" id="UP001156706">
    <property type="component" value="Unassembled WGS sequence"/>
</dbReference>
<keyword evidence="12" id="KW-1185">Reference proteome</keyword>
<dbReference type="InterPro" id="IPR029069">
    <property type="entry name" value="HotDog_dom_sf"/>
</dbReference>
<dbReference type="Gene3D" id="3.10.129.10">
    <property type="entry name" value="Hotdog Thioesterase"/>
    <property type="match status" value="1"/>
</dbReference>
<name>A0ABQ5YGZ7_9NEIS</name>
<keyword evidence="7 9" id="KW-0456">Lyase</keyword>
<reference evidence="12" key="1">
    <citation type="journal article" date="2019" name="Int. J. Syst. Evol. Microbiol.">
        <title>The Global Catalogue of Microorganisms (GCM) 10K type strain sequencing project: providing services to taxonomists for standard genome sequencing and annotation.</title>
        <authorList>
            <consortium name="The Broad Institute Genomics Platform"/>
            <consortium name="The Broad Institute Genome Sequencing Center for Infectious Disease"/>
            <person name="Wu L."/>
            <person name="Ma J."/>
        </authorList>
    </citation>
    <scope>NUCLEOTIDE SEQUENCE [LARGE SCALE GENOMIC DNA]</scope>
    <source>
        <strain evidence="12">NBRC 110044</strain>
    </source>
</reference>
<keyword evidence="6 9" id="KW-0443">Lipid metabolism</keyword>
<evidence type="ECO:0000256" key="8">
    <source>
        <dbReference type="ARBA" id="ARBA00025049"/>
    </source>
</evidence>
<evidence type="ECO:0000313" key="12">
    <source>
        <dbReference type="Proteomes" id="UP001156706"/>
    </source>
</evidence>
<evidence type="ECO:0000256" key="7">
    <source>
        <dbReference type="ARBA" id="ARBA00023239"/>
    </source>
</evidence>
<dbReference type="PANTHER" id="PTHR30272:SF1">
    <property type="entry name" value="3-HYDROXYACYL-[ACYL-CARRIER-PROTEIN] DEHYDRATASE"/>
    <property type="match status" value="1"/>
</dbReference>
<dbReference type="NCBIfam" id="NF000582">
    <property type="entry name" value="PRK00006.1"/>
    <property type="match status" value="1"/>
</dbReference>
<comment type="caution">
    <text evidence="11">The sequence shown here is derived from an EMBL/GenBank/DDBJ whole genome shotgun (WGS) entry which is preliminary data.</text>
</comment>
<organism evidence="11 12">
    <name type="scientific">Chitinimonas prasina</name>
    <dbReference type="NCBI Taxonomy" id="1434937"/>
    <lineage>
        <taxon>Bacteria</taxon>
        <taxon>Pseudomonadati</taxon>
        <taxon>Pseudomonadota</taxon>
        <taxon>Betaproteobacteria</taxon>
        <taxon>Neisseriales</taxon>
        <taxon>Chitinibacteraceae</taxon>
        <taxon>Chitinimonas</taxon>
    </lineage>
</organism>
<accession>A0ABQ5YGZ7</accession>
<dbReference type="InterPro" id="IPR013114">
    <property type="entry name" value="FabA_FabZ"/>
</dbReference>
<dbReference type="Pfam" id="PF07977">
    <property type="entry name" value="FabA"/>
    <property type="match status" value="1"/>
</dbReference>
<dbReference type="PANTHER" id="PTHR30272">
    <property type="entry name" value="3-HYDROXYACYL-[ACYL-CARRIER-PROTEIN] DEHYDRATASE"/>
    <property type="match status" value="1"/>
</dbReference>
<evidence type="ECO:0000256" key="3">
    <source>
        <dbReference type="ARBA" id="ARBA00022490"/>
    </source>
</evidence>
<feature type="region of interest" description="Disordered" evidence="10">
    <location>
        <begin position="1"/>
        <end position="20"/>
    </location>
</feature>